<dbReference type="EMBL" id="HACG01053000">
    <property type="protein sequence ID" value="CEK99871.1"/>
    <property type="molecule type" value="Transcribed_RNA"/>
</dbReference>
<gene>
    <name evidence="2" type="primary">ORF222324</name>
</gene>
<accession>A0A0B7C5H3</accession>
<sequence length="68" mass="7149">VCQEEGGGNQYREPMSVKASSKSGELGASITLNISLTPQALQGDGPITVTAQTSISPEQHQHFSSNTF</sequence>
<feature type="non-terminal residue" evidence="2">
    <location>
        <position position="68"/>
    </location>
</feature>
<protein>
    <submittedName>
        <fullName evidence="2">Uncharacterized protein</fullName>
    </submittedName>
</protein>
<feature type="non-terminal residue" evidence="2">
    <location>
        <position position="1"/>
    </location>
</feature>
<organism evidence="2">
    <name type="scientific">Arion vulgaris</name>
    <dbReference type="NCBI Taxonomy" id="1028688"/>
    <lineage>
        <taxon>Eukaryota</taxon>
        <taxon>Metazoa</taxon>
        <taxon>Spiralia</taxon>
        <taxon>Lophotrochozoa</taxon>
        <taxon>Mollusca</taxon>
        <taxon>Gastropoda</taxon>
        <taxon>Heterobranchia</taxon>
        <taxon>Euthyneura</taxon>
        <taxon>Panpulmonata</taxon>
        <taxon>Eupulmonata</taxon>
        <taxon>Stylommatophora</taxon>
        <taxon>Helicina</taxon>
        <taxon>Arionoidea</taxon>
        <taxon>Arionidae</taxon>
        <taxon>Arion</taxon>
    </lineage>
</organism>
<feature type="region of interest" description="Disordered" evidence="1">
    <location>
        <begin position="1"/>
        <end position="24"/>
    </location>
</feature>
<reference evidence="2" key="1">
    <citation type="submission" date="2014-12" db="EMBL/GenBank/DDBJ databases">
        <title>Insight into the proteome of Arion vulgaris.</title>
        <authorList>
            <person name="Aradska J."/>
            <person name="Bulat T."/>
            <person name="Smidak R."/>
            <person name="Sarate P."/>
            <person name="Gangsoo J."/>
            <person name="Sialana F."/>
            <person name="Bilban M."/>
            <person name="Lubec G."/>
        </authorList>
    </citation>
    <scope>NUCLEOTIDE SEQUENCE</scope>
    <source>
        <tissue evidence="2">Skin</tissue>
    </source>
</reference>
<name>A0A0B7C5H3_9EUPU</name>
<dbReference type="AlphaFoldDB" id="A0A0B7C5H3"/>
<evidence type="ECO:0000313" key="2">
    <source>
        <dbReference type="EMBL" id="CEK99871.1"/>
    </source>
</evidence>
<proteinExistence type="predicted"/>
<evidence type="ECO:0000256" key="1">
    <source>
        <dbReference type="SAM" id="MobiDB-lite"/>
    </source>
</evidence>